<dbReference type="EMBL" id="NPIC01000007">
    <property type="protein sequence ID" value="RDL34767.1"/>
    <property type="molecule type" value="Genomic_DNA"/>
</dbReference>
<dbReference type="AlphaFoldDB" id="A0A370THU3"/>
<organism evidence="2 3">
    <name type="scientific">Venustampulla echinocandica</name>
    <dbReference type="NCBI Taxonomy" id="2656787"/>
    <lineage>
        <taxon>Eukaryota</taxon>
        <taxon>Fungi</taxon>
        <taxon>Dikarya</taxon>
        <taxon>Ascomycota</taxon>
        <taxon>Pezizomycotina</taxon>
        <taxon>Leotiomycetes</taxon>
        <taxon>Helotiales</taxon>
        <taxon>Pleuroascaceae</taxon>
        <taxon>Venustampulla</taxon>
    </lineage>
</organism>
<feature type="signal peptide" evidence="1">
    <location>
        <begin position="1"/>
        <end position="19"/>
    </location>
</feature>
<protein>
    <submittedName>
        <fullName evidence="2">Uncharacterized protein</fullName>
    </submittedName>
</protein>
<proteinExistence type="predicted"/>
<feature type="chain" id="PRO_5016664057" evidence="1">
    <location>
        <begin position="20"/>
        <end position="202"/>
    </location>
</feature>
<dbReference type="Proteomes" id="UP000254866">
    <property type="component" value="Unassembled WGS sequence"/>
</dbReference>
<dbReference type="GeneID" id="43600744"/>
<gene>
    <name evidence="2" type="ORF">BP5553_07895</name>
</gene>
<name>A0A370THU3_9HELO</name>
<keyword evidence="3" id="KW-1185">Reference proteome</keyword>
<dbReference type="InterPro" id="IPR045564">
    <property type="entry name" value="DUF5910"/>
</dbReference>
<reference evidence="2 3" key="1">
    <citation type="journal article" date="2018" name="IMA Fungus">
        <title>IMA Genome-F 9: Draft genome sequence of Annulohypoxylon stygium, Aspergillus mulundensis, Berkeleyomyces basicola (syn. Thielaviopsis basicola), Ceratocystis smalleyi, two Cercospora beticola strains, Coleophoma cylindrospora, Fusarium fracticaudum, Phialophora cf. hyalina, and Morchella septimelata.</title>
        <authorList>
            <person name="Wingfield B.D."/>
            <person name="Bills G.F."/>
            <person name="Dong Y."/>
            <person name="Huang W."/>
            <person name="Nel W.J."/>
            <person name="Swalarsk-Parry B.S."/>
            <person name="Vaghefi N."/>
            <person name="Wilken P.M."/>
            <person name="An Z."/>
            <person name="de Beer Z.W."/>
            <person name="De Vos L."/>
            <person name="Chen L."/>
            <person name="Duong T.A."/>
            <person name="Gao Y."/>
            <person name="Hammerbacher A."/>
            <person name="Kikkert J.R."/>
            <person name="Li Y."/>
            <person name="Li H."/>
            <person name="Li K."/>
            <person name="Li Q."/>
            <person name="Liu X."/>
            <person name="Ma X."/>
            <person name="Naidoo K."/>
            <person name="Pethybridge S.J."/>
            <person name="Sun J."/>
            <person name="Steenkamp E.T."/>
            <person name="van der Nest M.A."/>
            <person name="van Wyk S."/>
            <person name="Wingfield M.J."/>
            <person name="Xiong C."/>
            <person name="Yue Q."/>
            <person name="Zhang X."/>
        </authorList>
    </citation>
    <scope>NUCLEOTIDE SEQUENCE [LARGE SCALE GENOMIC DNA]</scope>
    <source>
        <strain evidence="2 3">BP 5553</strain>
    </source>
</reference>
<sequence>MFPSAKLWTALTFIVSVTASSLDKRGSSVIIGYRTVSAAQAQGYKNAGNTLAWSESRSSDQLGEGVYISPRIADWPGASTNWDCAILADSNAWNLVNKAWVPASDGCTPLWWKIGDPNRPAYLKALGGSSFTPSNTALLSRIDGFELLQLLIPPQLLGAKGGLKISVQCAAKTDTEGIAAISIYGDVDWSSWLNVKGTVQII</sequence>
<dbReference type="RefSeq" id="XP_031867749.1">
    <property type="nucleotide sequence ID" value="XM_032016518.1"/>
</dbReference>
<dbReference type="OrthoDB" id="4540223at2759"/>
<evidence type="ECO:0000256" key="1">
    <source>
        <dbReference type="SAM" id="SignalP"/>
    </source>
</evidence>
<comment type="caution">
    <text evidence="2">The sequence shown here is derived from an EMBL/GenBank/DDBJ whole genome shotgun (WGS) entry which is preliminary data.</text>
</comment>
<accession>A0A370THU3</accession>
<evidence type="ECO:0000313" key="3">
    <source>
        <dbReference type="Proteomes" id="UP000254866"/>
    </source>
</evidence>
<evidence type="ECO:0000313" key="2">
    <source>
        <dbReference type="EMBL" id="RDL34767.1"/>
    </source>
</evidence>
<dbReference type="Pfam" id="PF19287">
    <property type="entry name" value="DUF5910"/>
    <property type="match status" value="1"/>
</dbReference>
<keyword evidence="1" id="KW-0732">Signal</keyword>